<name>I0V391_9PSEU</name>
<evidence type="ECO:0000256" key="1">
    <source>
        <dbReference type="SAM" id="MobiDB-lite"/>
    </source>
</evidence>
<dbReference type="HOGENOM" id="CLU_127128_0_0_11"/>
<dbReference type="Proteomes" id="UP000004691">
    <property type="component" value="Unassembled WGS sequence"/>
</dbReference>
<dbReference type="AlphaFoldDB" id="I0V391"/>
<dbReference type="EMBL" id="JH636049">
    <property type="protein sequence ID" value="EID54594.1"/>
    <property type="molecule type" value="Genomic_DNA"/>
</dbReference>
<protein>
    <submittedName>
        <fullName evidence="2">Uncharacterized protein</fullName>
    </submittedName>
</protein>
<evidence type="ECO:0000313" key="3">
    <source>
        <dbReference type="Proteomes" id="UP000004691"/>
    </source>
</evidence>
<accession>I0V391</accession>
<reference evidence="2 3" key="1">
    <citation type="submission" date="2012-01" db="EMBL/GenBank/DDBJ databases">
        <title>Improved High-Quality Draft sequence of Saccharomonospora xinjiangensis XJ-54.</title>
        <authorList>
            <consortium name="US DOE Joint Genome Institute"/>
            <person name="Lucas S."/>
            <person name="Han J."/>
            <person name="Lapidus A."/>
            <person name="Cheng J.-F."/>
            <person name="Goodwin L."/>
            <person name="Pitluck S."/>
            <person name="Peters L."/>
            <person name="Mikhailova N."/>
            <person name="Teshima H."/>
            <person name="Detter J.C."/>
            <person name="Han C."/>
            <person name="Tapia R."/>
            <person name="Land M."/>
            <person name="Hauser L."/>
            <person name="Kyrpides N."/>
            <person name="Ivanova N."/>
            <person name="Pagani I."/>
            <person name="Brambilla E.-M."/>
            <person name="Klenk H.-P."/>
            <person name="Woyke T."/>
        </authorList>
    </citation>
    <scope>NUCLEOTIDE SEQUENCE [LARGE SCALE GENOMIC DNA]</scope>
    <source>
        <strain evidence="2 3">XJ-54</strain>
    </source>
</reference>
<dbReference type="RefSeq" id="WP_006238740.1">
    <property type="nucleotide sequence ID" value="NZ_JH636049.1"/>
</dbReference>
<keyword evidence="3" id="KW-1185">Reference proteome</keyword>
<feature type="region of interest" description="Disordered" evidence="1">
    <location>
        <begin position="105"/>
        <end position="182"/>
    </location>
</feature>
<dbReference type="STRING" id="882086.SacxiDRAFT_2365"/>
<gene>
    <name evidence="2" type="ORF">SacxiDRAFT_2365</name>
</gene>
<organism evidence="2 3">
    <name type="scientific">Saccharomonospora xinjiangensis XJ-54</name>
    <dbReference type="NCBI Taxonomy" id="882086"/>
    <lineage>
        <taxon>Bacteria</taxon>
        <taxon>Bacillati</taxon>
        <taxon>Actinomycetota</taxon>
        <taxon>Actinomycetes</taxon>
        <taxon>Pseudonocardiales</taxon>
        <taxon>Pseudonocardiaceae</taxon>
        <taxon>Saccharomonospora</taxon>
    </lineage>
</organism>
<sequence length="182" mass="19744">MGVPLPSFGRSRSSNKAANPERRQDRPAPAAGEPQADDAELSSYLAALAPQSDLESTGSGRRFGEAQVFQMRFSLAASQQLKELAARLGTSPQALAQEWVLERLAEESGSDSPAQPAARNVPRSRDFPQGQHLPEDQHFPEAGDFPQSQHFPQAGQPTEAATEELFLDQHQWPGEPVPGRHG</sequence>
<dbReference type="OrthoDB" id="5184166at2"/>
<evidence type="ECO:0000313" key="2">
    <source>
        <dbReference type="EMBL" id="EID54594.1"/>
    </source>
</evidence>
<proteinExistence type="predicted"/>
<dbReference type="eggNOG" id="ENOG5034AH4">
    <property type="taxonomic scope" value="Bacteria"/>
</dbReference>
<feature type="region of interest" description="Disordered" evidence="1">
    <location>
        <begin position="1"/>
        <end position="41"/>
    </location>
</feature>